<protein>
    <submittedName>
        <fullName evidence="1">Uncharacterized protein</fullName>
    </submittedName>
</protein>
<sequence length="767" mass="86641">MESLPAYALEEATRISLSDFDILLLGLEDTANNHHRILMPVVPLQNQRDRLKIWAENLGALKHGSVSLDSRLRDSSLMRMTILQHLEELQKVIKKSTEVVQGTRPPLEETIVSDEQIWECNEDGYSSEEDNGIHLRTELGQNMSEITAILSDLFKLSSRIGNSTTGSITQPAFETTELDLFESHSHSDRVYVQDSFREFQRSVREASTVGLDTATIDQAPETEISNKYLIERWSNSITARRQFFAHWQKRGQKLAREEPLQDQPVNESHSGPSNPIQITPRLTENSVLSEELATDGRGLDNGIDAQSMTSCVSVAFGLDGEIVELPQAPMVQPGQAHVLRDLQPYMCTYSDCPAANDMYGTRNEWLYHEEQAHRRVWRCPEHTGLFESKEALGFHLESVHQDLRRDQVQTITDLSYTVIKDDRSACPFCLSQGPFPNGFENHVAHHQERLASFALPRGLVGEVSSNPSTAESREKYGALDIDEKSTAESTAEISKNVAPKRFACLFHKLNPEYHQACEHYYLRSWDRVLQHLKRNHLAGPDHCPVCRGAPTGDNWKDKHMRARACKLNTIEETGILFQGEYENLKMLGSGLRNVDPATKWYRAWERLFPQLEAPPSPYFESYVNFLRRNAPQAIRSVLELKEQDTEALISLIPDLVQAVFRIPANKMQDLDMGTIPIKASQQPRQAPSPAFALSSWPSVSFSTHPSVQASFGSLYPHQTLVPDPPDRKFMDMSLNTESGSELGTLQELFSSELPIPNFEEDAAYQST</sequence>
<dbReference type="EMBL" id="JANRMS010000082">
    <property type="protein sequence ID" value="KAJ3547359.1"/>
    <property type="molecule type" value="Genomic_DNA"/>
</dbReference>
<evidence type="ECO:0000313" key="2">
    <source>
        <dbReference type="Proteomes" id="UP001148629"/>
    </source>
</evidence>
<gene>
    <name evidence="1" type="ORF">NM208_g1557</name>
</gene>
<comment type="caution">
    <text evidence="1">The sequence shown here is derived from an EMBL/GenBank/DDBJ whole genome shotgun (WGS) entry which is preliminary data.</text>
</comment>
<proteinExistence type="predicted"/>
<evidence type="ECO:0000313" key="1">
    <source>
        <dbReference type="EMBL" id="KAJ3547359.1"/>
    </source>
</evidence>
<keyword evidence="2" id="KW-1185">Reference proteome</keyword>
<organism evidence="1 2">
    <name type="scientific">Fusarium decemcellulare</name>
    <dbReference type="NCBI Taxonomy" id="57161"/>
    <lineage>
        <taxon>Eukaryota</taxon>
        <taxon>Fungi</taxon>
        <taxon>Dikarya</taxon>
        <taxon>Ascomycota</taxon>
        <taxon>Pezizomycotina</taxon>
        <taxon>Sordariomycetes</taxon>
        <taxon>Hypocreomycetidae</taxon>
        <taxon>Hypocreales</taxon>
        <taxon>Nectriaceae</taxon>
        <taxon>Fusarium</taxon>
        <taxon>Fusarium decemcellulare species complex</taxon>
    </lineage>
</organism>
<reference evidence="1" key="1">
    <citation type="submission" date="2022-08" db="EMBL/GenBank/DDBJ databases">
        <title>Genome Sequence of Fusarium decemcellulare.</title>
        <authorList>
            <person name="Buettner E."/>
        </authorList>
    </citation>
    <scope>NUCLEOTIDE SEQUENCE</scope>
    <source>
        <strain evidence="1">Babe19</strain>
    </source>
</reference>
<name>A0ACC1SVS3_9HYPO</name>
<accession>A0ACC1SVS3</accession>
<dbReference type="Proteomes" id="UP001148629">
    <property type="component" value="Unassembled WGS sequence"/>
</dbReference>